<organism evidence="2">
    <name type="scientific">Gaeumannomyces tritici (strain R3-111a-1)</name>
    <name type="common">Wheat and barley take-all root rot fungus</name>
    <name type="synonym">Gaeumannomyces graminis var. tritici</name>
    <dbReference type="NCBI Taxonomy" id="644352"/>
    <lineage>
        <taxon>Eukaryota</taxon>
        <taxon>Fungi</taxon>
        <taxon>Dikarya</taxon>
        <taxon>Ascomycota</taxon>
        <taxon>Pezizomycotina</taxon>
        <taxon>Sordariomycetes</taxon>
        <taxon>Sordariomycetidae</taxon>
        <taxon>Magnaporthales</taxon>
        <taxon>Magnaporthaceae</taxon>
        <taxon>Gaeumannomyces</taxon>
    </lineage>
</organism>
<sequence length="898" mass="100461">MVIAEQLTCHLQTGDFDSAADASRHIKYSPEGRRDLYNLCLTSRRMYIIALGPLYRDITLTSDATAMRLCNTLIKKHPHLTRQVQSITLAFSLMPKSSSGYRIANMIYRRLPRLKTLSILPLDISFGNHKEKHNCSSFLRKVNKGIKRNKSVTGVRTLRLRPAAWGRRWGGFDLYQDRISLPLILDAATMHGVSILEIHRDNGPFHVPHFSWDRGVSRLDWNHVEHKIMGKWMYLAKHKLTAAKVNSAVQELRLVESGMSSFDLRTMWRLLPALRAFTFLRPRECDYGRLESGNPTWSADDMDSAFARYPHIPGGLPCSVEDLHINMRLSSLELTQLRGTLKPPIFDHIDPDEMEEIMWQPINSDGEPMNNDVVWFQDPDIEKPAIFGPSINGEPEPAEPSEAWPSRGPLASRRRALNGLATLDGVKRLTVRLELLHEAGTKLKDTPLAELLPPTVEELRLVEPIAAVYLKLLSLDSSISFQNGSMSSWRRGPLWRLDPASSPPPPPPPPLESETATHSCLLALPSVRHARDLGPAEVALAEALERHERWYRKDTDNSDDDTDNSDEDTHSRIDEKYRRREDEYNRGDVFSHNGPCFLDDWMLARDPMLGRRCWEPRREGARPALEGYLADLHGCLAGLAGDGAAAAAATTPRLRRVVLVLAQEQHRDLEADPAESDAIVLRSDVQATLEDLRARFADRGIVFEAVLYSEFEGTEGEHTAKMHFPTAILLALPVLALAAPRPAAATAGLAARAPSSITAEQPTVTLERRAHPRAFARQRRAETVHDVVVEGEDDDEEPMRRRHHIAAAASVVPRSHPRSFAARRARRSVEIPAMASTATAAAADHDVPVAIPRRHARAFPNRRSEAEKDVAEEQVGEPLAVRSSGRSHPRAWAGRAAN</sequence>
<dbReference type="OrthoDB" id="10592864at2759"/>
<protein>
    <submittedName>
        <fullName evidence="2 3">Uncharacterized protein</fullName>
    </submittedName>
</protein>
<feature type="region of interest" description="Disordered" evidence="1">
    <location>
        <begin position="838"/>
        <end position="898"/>
    </location>
</feature>
<dbReference type="eggNOG" id="ENOG502RMVJ">
    <property type="taxonomic scope" value="Eukaryota"/>
</dbReference>
<dbReference type="RefSeq" id="XP_009218487.1">
    <property type="nucleotide sequence ID" value="XM_009220223.1"/>
</dbReference>
<dbReference type="AlphaFoldDB" id="J3NME7"/>
<dbReference type="VEuPathDB" id="FungiDB:GGTG_02451"/>
<evidence type="ECO:0000313" key="2">
    <source>
        <dbReference type="EMBL" id="EJT82478.1"/>
    </source>
</evidence>
<proteinExistence type="predicted"/>
<dbReference type="EnsemblFungi" id="EJT82478">
    <property type="protein sequence ID" value="EJT82478"/>
    <property type="gene ID" value="GGTG_02451"/>
</dbReference>
<evidence type="ECO:0000313" key="3">
    <source>
        <dbReference type="EnsemblFungi" id="EJT82478"/>
    </source>
</evidence>
<dbReference type="HOGENOM" id="CLU_322375_0_0_1"/>
<gene>
    <name evidence="3" type="primary">20342909</name>
    <name evidence="2" type="ORF">GGTG_02451</name>
</gene>
<evidence type="ECO:0000256" key="1">
    <source>
        <dbReference type="SAM" id="MobiDB-lite"/>
    </source>
</evidence>
<feature type="compositionally biased region" description="Basic and acidic residues" evidence="1">
    <location>
        <begin position="862"/>
        <end position="871"/>
    </location>
</feature>
<evidence type="ECO:0000313" key="4">
    <source>
        <dbReference type="Proteomes" id="UP000006039"/>
    </source>
</evidence>
<dbReference type="Proteomes" id="UP000006039">
    <property type="component" value="Unassembled WGS sequence"/>
</dbReference>
<reference evidence="3" key="5">
    <citation type="submission" date="2018-04" db="UniProtKB">
        <authorList>
            <consortium name="EnsemblFungi"/>
        </authorList>
    </citation>
    <scope>IDENTIFICATION</scope>
    <source>
        <strain evidence="3">R3-111a-1</strain>
    </source>
</reference>
<name>J3NME7_GAET3</name>
<reference evidence="3" key="4">
    <citation type="journal article" date="2015" name="G3 (Bethesda)">
        <title>Genome sequences of three phytopathogenic species of the Magnaporthaceae family of fungi.</title>
        <authorList>
            <person name="Okagaki L.H."/>
            <person name="Nunes C.C."/>
            <person name="Sailsbery J."/>
            <person name="Clay B."/>
            <person name="Brown D."/>
            <person name="John T."/>
            <person name="Oh Y."/>
            <person name="Young N."/>
            <person name="Fitzgerald M."/>
            <person name="Haas B.J."/>
            <person name="Zeng Q."/>
            <person name="Young S."/>
            <person name="Adiconis X."/>
            <person name="Fan L."/>
            <person name="Levin J.Z."/>
            <person name="Mitchell T.K."/>
            <person name="Okubara P.A."/>
            <person name="Farman M.L."/>
            <person name="Kohn L.M."/>
            <person name="Birren B."/>
            <person name="Ma L.-J."/>
            <person name="Dean R.A."/>
        </authorList>
    </citation>
    <scope>NUCLEOTIDE SEQUENCE</scope>
    <source>
        <strain evidence="3">R3-111a-1</strain>
    </source>
</reference>
<feature type="compositionally biased region" description="Acidic residues" evidence="1">
    <location>
        <begin position="557"/>
        <end position="566"/>
    </location>
</feature>
<keyword evidence="4" id="KW-1185">Reference proteome</keyword>
<dbReference type="GeneID" id="20342909"/>
<feature type="region of interest" description="Disordered" evidence="1">
    <location>
        <begin position="553"/>
        <end position="574"/>
    </location>
</feature>
<reference evidence="4" key="1">
    <citation type="submission" date="2010-07" db="EMBL/GenBank/DDBJ databases">
        <title>The genome sequence of Gaeumannomyces graminis var. tritici strain R3-111a-1.</title>
        <authorList>
            <consortium name="The Broad Institute Genome Sequencing Platform"/>
            <person name="Ma L.-J."/>
            <person name="Dead R."/>
            <person name="Young S."/>
            <person name="Zeng Q."/>
            <person name="Koehrsen M."/>
            <person name="Alvarado L."/>
            <person name="Berlin A."/>
            <person name="Chapman S.B."/>
            <person name="Chen Z."/>
            <person name="Freedman E."/>
            <person name="Gellesch M."/>
            <person name="Goldberg J."/>
            <person name="Griggs A."/>
            <person name="Gujja S."/>
            <person name="Heilman E.R."/>
            <person name="Heiman D."/>
            <person name="Hepburn T."/>
            <person name="Howarth C."/>
            <person name="Jen D."/>
            <person name="Larson L."/>
            <person name="Mehta T."/>
            <person name="Neiman D."/>
            <person name="Pearson M."/>
            <person name="Roberts A."/>
            <person name="Saif S."/>
            <person name="Shea T."/>
            <person name="Shenoy N."/>
            <person name="Sisk P."/>
            <person name="Stolte C."/>
            <person name="Sykes S."/>
            <person name="Walk T."/>
            <person name="White J."/>
            <person name="Yandava C."/>
            <person name="Haas B."/>
            <person name="Nusbaum C."/>
            <person name="Birren B."/>
        </authorList>
    </citation>
    <scope>NUCLEOTIDE SEQUENCE [LARGE SCALE GENOMIC DNA]</scope>
    <source>
        <strain evidence="4">R3-111a-1</strain>
    </source>
</reference>
<dbReference type="EMBL" id="GL385395">
    <property type="protein sequence ID" value="EJT82478.1"/>
    <property type="molecule type" value="Genomic_DNA"/>
</dbReference>
<reference evidence="2" key="2">
    <citation type="submission" date="2010-07" db="EMBL/GenBank/DDBJ databases">
        <authorList>
            <consortium name="The Broad Institute Genome Sequencing Platform"/>
            <consortium name="Broad Institute Genome Sequencing Center for Infectious Disease"/>
            <person name="Ma L.-J."/>
            <person name="Dead R."/>
            <person name="Young S."/>
            <person name="Zeng Q."/>
            <person name="Koehrsen M."/>
            <person name="Alvarado L."/>
            <person name="Berlin A."/>
            <person name="Chapman S.B."/>
            <person name="Chen Z."/>
            <person name="Freedman E."/>
            <person name="Gellesch M."/>
            <person name="Goldberg J."/>
            <person name="Griggs A."/>
            <person name="Gujja S."/>
            <person name="Heilman E.R."/>
            <person name="Heiman D."/>
            <person name="Hepburn T."/>
            <person name="Howarth C."/>
            <person name="Jen D."/>
            <person name="Larson L."/>
            <person name="Mehta T."/>
            <person name="Neiman D."/>
            <person name="Pearson M."/>
            <person name="Roberts A."/>
            <person name="Saif S."/>
            <person name="Shea T."/>
            <person name="Shenoy N."/>
            <person name="Sisk P."/>
            <person name="Stolte C."/>
            <person name="Sykes S."/>
            <person name="Walk T."/>
            <person name="White J."/>
            <person name="Yandava C."/>
            <person name="Haas B."/>
            <person name="Nusbaum C."/>
            <person name="Birren B."/>
        </authorList>
    </citation>
    <scope>NUCLEOTIDE SEQUENCE</scope>
    <source>
        <strain evidence="2">R3-111a-1</strain>
    </source>
</reference>
<reference evidence="2" key="3">
    <citation type="submission" date="2010-09" db="EMBL/GenBank/DDBJ databases">
        <title>Annotation of Gaeumannomyces graminis var. tritici R3-111a-1.</title>
        <authorList>
            <consortium name="The Broad Institute Genome Sequencing Platform"/>
            <person name="Ma L.-J."/>
            <person name="Dead R."/>
            <person name="Young S.K."/>
            <person name="Zeng Q."/>
            <person name="Gargeya S."/>
            <person name="Fitzgerald M."/>
            <person name="Haas B."/>
            <person name="Abouelleil A."/>
            <person name="Alvarado L."/>
            <person name="Arachchi H.M."/>
            <person name="Berlin A."/>
            <person name="Brown A."/>
            <person name="Chapman S.B."/>
            <person name="Chen Z."/>
            <person name="Dunbar C."/>
            <person name="Freedman E."/>
            <person name="Gearin G."/>
            <person name="Gellesch M."/>
            <person name="Goldberg J."/>
            <person name="Griggs A."/>
            <person name="Gujja S."/>
            <person name="Heiman D."/>
            <person name="Howarth C."/>
            <person name="Larson L."/>
            <person name="Lui A."/>
            <person name="MacDonald P.J.P."/>
            <person name="Mehta T."/>
            <person name="Montmayeur A."/>
            <person name="Murphy C."/>
            <person name="Neiman D."/>
            <person name="Pearson M."/>
            <person name="Priest M."/>
            <person name="Roberts A."/>
            <person name="Saif S."/>
            <person name="Shea T."/>
            <person name="Shenoy N."/>
            <person name="Sisk P."/>
            <person name="Stolte C."/>
            <person name="Sykes S."/>
            <person name="Yandava C."/>
            <person name="Wortman J."/>
            <person name="Nusbaum C."/>
            <person name="Birren B."/>
        </authorList>
    </citation>
    <scope>NUCLEOTIDE SEQUENCE</scope>
    <source>
        <strain evidence="2">R3-111a-1</strain>
    </source>
</reference>
<accession>J3NME7</accession>